<organism evidence="7 8">
    <name type="scientific">Caldicellulosiruptor changbaiensis</name>
    <dbReference type="NCBI Taxonomy" id="1222016"/>
    <lineage>
        <taxon>Bacteria</taxon>
        <taxon>Bacillati</taxon>
        <taxon>Bacillota</taxon>
        <taxon>Bacillota incertae sedis</taxon>
        <taxon>Caldicellulosiruptorales</taxon>
        <taxon>Caldicellulosiruptoraceae</taxon>
        <taxon>Caldicellulosiruptor</taxon>
    </lineage>
</organism>
<feature type="transmembrane region" description="Helical" evidence="5">
    <location>
        <begin position="213"/>
        <end position="234"/>
    </location>
</feature>
<reference evidence="7 8" key="1">
    <citation type="submission" date="2018-12" db="EMBL/GenBank/DDBJ databases">
        <title>Genome sequence from the cellulolytic species, Caldicellulosiruptor changbaiensis.</title>
        <authorList>
            <person name="Blumer-Schuette S.E."/>
            <person name="Mendoza C."/>
        </authorList>
    </citation>
    <scope>NUCLEOTIDE SEQUENCE [LARGE SCALE GENOMIC DNA]</scope>
    <source>
        <strain evidence="7 8">CBS-Z</strain>
    </source>
</reference>
<feature type="domain" description="ABC transmembrane type-1" evidence="6">
    <location>
        <begin position="75"/>
        <end position="291"/>
    </location>
</feature>
<keyword evidence="5" id="KW-0813">Transport</keyword>
<gene>
    <name evidence="7" type="ORF">ELD05_03895</name>
</gene>
<comment type="similarity">
    <text evidence="5">Belongs to the binding-protein-dependent transport system permease family.</text>
</comment>
<evidence type="ECO:0000256" key="1">
    <source>
        <dbReference type="ARBA" id="ARBA00004141"/>
    </source>
</evidence>
<dbReference type="InterPro" id="IPR035906">
    <property type="entry name" value="MetI-like_sf"/>
</dbReference>
<dbReference type="Pfam" id="PF00528">
    <property type="entry name" value="BPD_transp_1"/>
    <property type="match status" value="1"/>
</dbReference>
<dbReference type="InterPro" id="IPR000515">
    <property type="entry name" value="MetI-like"/>
</dbReference>
<evidence type="ECO:0000259" key="6">
    <source>
        <dbReference type="PROSITE" id="PS50928"/>
    </source>
</evidence>
<dbReference type="RefSeq" id="WP_127351441.1">
    <property type="nucleotide sequence ID" value="NZ_CP034791.1"/>
</dbReference>
<evidence type="ECO:0000256" key="2">
    <source>
        <dbReference type="ARBA" id="ARBA00022692"/>
    </source>
</evidence>
<protein>
    <submittedName>
        <fullName evidence="7">Sugar ABC transporter permease</fullName>
    </submittedName>
</protein>
<sequence>MNSAKLSKKLWRQRYLILMIFPFIIWLIIFRYVPLWGWIMAFQDYKPGRPIWNQEWVGFKWFVEMFQDPDFYKAMRNTLIMSFMGLVFGFPLPIILALLLNEIKNIAFKRTVQTISYLPHFVSWVVVASLVSEILSPSGVINQILQKLHLTNYPIMFMAEPRYFWWIVTFSDIWKELGWNTIIYLAAITSINPELYEAATVDGAGRFRKMISITLPGIMPTVIVLLILSIGNIINIGFEKQFLLRTAATRDVADVIDLYILTYGIGTGRYSFGTAAGVFKSVVSLVLLVFANWFSKKTTGYRMM</sequence>
<dbReference type="GO" id="GO:0005886">
    <property type="term" value="C:plasma membrane"/>
    <property type="evidence" value="ECO:0007669"/>
    <property type="project" value="UniProtKB-SubCell"/>
</dbReference>
<dbReference type="SUPFAM" id="SSF161098">
    <property type="entry name" value="MetI-like"/>
    <property type="match status" value="1"/>
</dbReference>
<name>A0A3T0D494_9FIRM</name>
<dbReference type="Proteomes" id="UP000282930">
    <property type="component" value="Chromosome"/>
</dbReference>
<dbReference type="CDD" id="cd06261">
    <property type="entry name" value="TM_PBP2"/>
    <property type="match status" value="1"/>
</dbReference>
<feature type="transmembrane region" description="Helical" evidence="5">
    <location>
        <begin position="79"/>
        <end position="100"/>
    </location>
</feature>
<accession>A0A3T0D494</accession>
<dbReference type="PANTHER" id="PTHR43496">
    <property type="entry name" value="PROTEIN LPLB"/>
    <property type="match status" value="1"/>
</dbReference>
<dbReference type="Gene3D" id="1.10.3720.10">
    <property type="entry name" value="MetI-like"/>
    <property type="match status" value="1"/>
</dbReference>
<feature type="transmembrane region" description="Helical" evidence="5">
    <location>
        <begin position="270"/>
        <end position="294"/>
    </location>
</feature>
<dbReference type="AlphaFoldDB" id="A0A3T0D494"/>
<evidence type="ECO:0000313" key="7">
    <source>
        <dbReference type="EMBL" id="AZT89869.1"/>
    </source>
</evidence>
<evidence type="ECO:0000313" key="8">
    <source>
        <dbReference type="Proteomes" id="UP000282930"/>
    </source>
</evidence>
<comment type="subcellular location">
    <subcellularLocation>
        <location evidence="5">Cell membrane</location>
        <topology evidence="5">Multi-pass membrane protein</topology>
    </subcellularLocation>
    <subcellularLocation>
        <location evidence="1">Membrane</location>
        <topology evidence="1">Multi-pass membrane protein</topology>
    </subcellularLocation>
</comment>
<evidence type="ECO:0000256" key="4">
    <source>
        <dbReference type="ARBA" id="ARBA00023136"/>
    </source>
</evidence>
<dbReference type="KEGG" id="ccha:ELD05_03895"/>
<keyword evidence="3 5" id="KW-1133">Transmembrane helix</keyword>
<keyword evidence="8" id="KW-1185">Reference proteome</keyword>
<proteinExistence type="inferred from homology"/>
<dbReference type="PANTHER" id="PTHR43496:SF1">
    <property type="entry name" value="POLYGALACTURONAN_RHAMNOGALACTURONAN TRANSPORT SYSTEM PERMEASE PROTEIN YTEP"/>
    <property type="match status" value="1"/>
</dbReference>
<dbReference type="PROSITE" id="PS50928">
    <property type="entry name" value="ABC_TM1"/>
    <property type="match status" value="1"/>
</dbReference>
<evidence type="ECO:0000256" key="5">
    <source>
        <dbReference type="RuleBase" id="RU363032"/>
    </source>
</evidence>
<keyword evidence="2 5" id="KW-0812">Transmembrane</keyword>
<dbReference type="EMBL" id="CP034791">
    <property type="protein sequence ID" value="AZT89869.1"/>
    <property type="molecule type" value="Genomic_DNA"/>
</dbReference>
<keyword evidence="4 5" id="KW-0472">Membrane</keyword>
<evidence type="ECO:0000256" key="3">
    <source>
        <dbReference type="ARBA" id="ARBA00022989"/>
    </source>
</evidence>
<feature type="transmembrane region" description="Helical" evidence="5">
    <location>
        <begin position="15"/>
        <end position="39"/>
    </location>
</feature>
<dbReference type="GO" id="GO:0055085">
    <property type="term" value="P:transmembrane transport"/>
    <property type="evidence" value="ECO:0007669"/>
    <property type="project" value="InterPro"/>
</dbReference>